<dbReference type="Proteomes" id="UP000701341">
    <property type="component" value="Unassembled WGS sequence"/>
</dbReference>
<evidence type="ECO:0000256" key="2">
    <source>
        <dbReference type="ARBA" id="ARBA00022630"/>
    </source>
</evidence>
<dbReference type="PRINTS" id="PR00420">
    <property type="entry name" value="RNGMNOXGNASE"/>
</dbReference>
<dbReference type="EMBL" id="JAAOZQ010000041">
    <property type="protein sequence ID" value="KAF7523839.1"/>
    <property type="molecule type" value="Genomic_DNA"/>
</dbReference>
<evidence type="ECO:0000313" key="8">
    <source>
        <dbReference type="EMBL" id="KAF7523839.1"/>
    </source>
</evidence>
<evidence type="ECO:0000256" key="4">
    <source>
        <dbReference type="ARBA" id="ARBA00023002"/>
    </source>
</evidence>
<evidence type="ECO:0000256" key="5">
    <source>
        <dbReference type="ARBA" id="ARBA00023033"/>
    </source>
</evidence>
<dbReference type="Pfam" id="PF01494">
    <property type="entry name" value="FAD_binding_3"/>
    <property type="match status" value="2"/>
</dbReference>
<organism evidence="8 9">
    <name type="scientific">Penicillium crustosum</name>
    <name type="common">Blue mold fungus</name>
    <dbReference type="NCBI Taxonomy" id="36656"/>
    <lineage>
        <taxon>Eukaryota</taxon>
        <taxon>Fungi</taxon>
        <taxon>Dikarya</taxon>
        <taxon>Ascomycota</taxon>
        <taxon>Pezizomycotina</taxon>
        <taxon>Eurotiomycetes</taxon>
        <taxon>Eurotiomycetidae</taxon>
        <taxon>Eurotiales</taxon>
        <taxon>Aspergillaceae</taxon>
        <taxon>Penicillium</taxon>
    </lineage>
</organism>
<feature type="region of interest" description="Disordered" evidence="6">
    <location>
        <begin position="1"/>
        <end position="20"/>
    </location>
</feature>
<keyword evidence="5" id="KW-0503">Monooxygenase</keyword>
<dbReference type="InterPro" id="IPR050493">
    <property type="entry name" value="FAD-dep_Monooxygenase_BioMet"/>
</dbReference>
<reference evidence="8" key="1">
    <citation type="submission" date="2020-02" db="EMBL/GenBank/DDBJ databases">
        <authorList>
            <person name="Lichtner F.J."/>
        </authorList>
    </citation>
    <scope>NUCLEOTIDE SEQUENCE</scope>
    <source>
        <strain evidence="8">G10</strain>
    </source>
</reference>
<sequence length="469" mass="51958">MHDTPDKPKTSSLDTSADESPKLQVAVVGGGIAGLSVAISLLQHPGVNVQIYERTKVFREIGASISLGPNGLRTLEKLGVENAIDGSVCSRQISDYPMIYRHWRTGEVIARDLHKTVKTKKHFTARFHRAHLHQALLEHVPREIVHMGKKTVSIVADREEGVTLTFEDHTTAKADICIGADGIHSNVRKTFVPGHTLRRTGWTAMRSVFDASLVKDVNFPEDASHWIGPDRSFFHSKVGKGMFTVVGGLHTDPNDPADTVQWDDGYSMDKFRELYKPSPSCRCVLSEVRTDMSRNSQDWHPAVRSLIEVTPHTRLFPNMAGRALDTWTFSQRVTLAGDAAHTHGGAFAAGGSLAIDDAYALFLALNHVWPAAVAQSRKPTVEQLGEVFRLYEATRKPHIEKILNAVHLQVIGHKPKLEDGDIETDEMLEERVRNRPDPSWISEHDVESAFQNAIGAKDLGLIKIPSKLA</sequence>
<dbReference type="InterPro" id="IPR002938">
    <property type="entry name" value="FAD-bd"/>
</dbReference>
<feature type="domain" description="FAD-binding" evidence="7">
    <location>
        <begin position="23"/>
        <end position="229"/>
    </location>
</feature>
<gene>
    <name evidence="8" type="ORF">PCG10_006367</name>
</gene>
<proteinExistence type="inferred from homology"/>
<comment type="caution">
    <text evidence="8">The sequence shown here is derived from an EMBL/GenBank/DDBJ whole genome shotgun (WGS) entry which is preliminary data.</text>
</comment>
<comment type="similarity">
    <text evidence="1">Belongs to the paxM FAD-dependent monooxygenase family.</text>
</comment>
<evidence type="ECO:0000256" key="3">
    <source>
        <dbReference type="ARBA" id="ARBA00022827"/>
    </source>
</evidence>
<dbReference type="SUPFAM" id="SSF51905">
    <property type="entry name" value="FAD/NAD(P)-binding domain"/>
    <property type="match status" value="1"/>
</dbReference>
<keyword evidence="2" id="KW-0285">Flavoprotein</keyword>
<evidence type="ECO:0000256" key="6">
    <source>
        <dbReference type="SAM" id="MobiDB-lite"/>
    </source>
</evidence>
<dbReference type="GO" id="GO:0071949">
    <property type="term" value="F:FAD binding"/>
    <property type="evidence" value="ECO:0007669"/>
    <property type="project" value="InterPro"/>
</dbReference>
<evidence type="ECO:0000313" key="9">
    <source>
        <dbReference type="Proteomes" id="UP000701341"/>
    </source>
</evidence>
<dbReference type="Gene3D" id="3.50.50.60">
    <property type="entry name" value="FAD/NAD(P)-binding domain"/>
    <property type="match status" value="1"/>
</dbReference>
<keyword evidence="9" id="KW-1185">Reference proteome</keyword>
<evidence type="ECO:0000259" key="7">
    <source>
        <dbReference type="Pfam" id="PF01494"/>
    </source>
</evidence>
<name>A0A9P5GI10_PENCR</name>
<dbReference type="AlphaFoldDB" id="A0A9P5GI10"/>
<dbReference type="PANTHER" id="PTHR13789:SF309">
    <property type="entry name" value="PUTATIVE (AFU_ORTHOLOGUE AFUA_6G14510)-RELATED"/>
    <property type="match status" value="1"/>
</dbReference>
<dbReference type="InterPro" id="IPR036188">
    <property type="entry name" value="FAD/NAD-bd_sf"/>
</dbReference>
<keyword evidence="3" id="KW-0274">FAD</keyword>
<dbReference type="GO" id="GO:0004497">
    <property type="term" value="F:monooxygenase activity"/>
    <property type="evidence" value="ECO:0007669"/>
    <property type="project" value="UniProtKB-KW"/>
</dbReference>
<keyword evidence="4" id="KW-0560">Oxidoreductase</keyword>
<protein>
    <recommendedName>
        <fullName evidence="7">FAD-binding domain-containing protein</fullName>
    </recommendedName>
</protein>
<accession>A0A9P5GI10</accession>
<dbReference type="PANTHER" id="PTHR13789">
    <property type="entry name" value="MONOOXYGENASE"/>
    <property type="match status" value="1"/>
</dbReference>
<evidence type="ECO:0000256" key="1">
    <source>
        <dbReference type="ARBA" id="ARBA00007992"/>
    </source>
</evidence>
<feature type="domain" description="FAD-binding" evidence="7">
    <location>
        <begin position="318"/>
        <end position="368"/>
    </location>
</feature>